<dbReference type="AlphaFoldDB" id="A0A6A4GXV9"/>
<dbReference type="EMBL" id="ML769648">
    <property type="protein sequence ID" value="KAE9390722.1"/>
    <property type="molecule type" value="Genomic_DNA"/>
</dbReference>
<evidence type="ECO:0008006" key="5">
    <source>
        <dbReference type="Google" id="ProtNLM"/>
    </source>
</evidence>
<sequence length="61" mass="6356">MVLLLLLLDVGPNASTYQLITHCCRDAVCSSQILASSSSPASNSATVPSPSSSCYTSSTYR</sequence>
<evidence type="ECO:0000313" key="4">
    <source>
        <dbReference type="Proteomes" id="UP000799118"/>
    </source>
</evidence>
<gene>
    <name evidence="3" type="ORF">BT96DRAFT_925705</name>
</gene>
<accession>A0A6A4GXV9</accession>
<name>A0A6A4GXV9_9AGAR</name>
<protein>
    <recommendedName>
        <fullName evidence="5">Hydrophobin</fullName>
    </recommendedName>
</protein>
<feature type="region of interest" description="Disordered" evidence="1">
    <location>
        <begin position="37"/>
        <end position="61"/>
    </location>
</feature>
<organism evidence="3 4">
    <name type="scientific">Gymnopus androsaceus JB14</name>
    <dbReference type="NCBI Taxonomy" id="1447944"/>
    <lineage>
        <taxon>Eukaryota</taxon>
        <taxon>Fungi</taxon>
        <taxon>Dikarya</taxon>
        <taxon>Basidiomycota</taxon>
        <taxon>Agaricomycotina</taxon>
        <taxon>Agaricomycetes</taxon>
        <taxon>Agaricomycetidae</taxon>
        <taxon>Agaricales</taxon>
        <taxon>Marasmiineae</taxon>
        <taxon>Omphalotaceae</taxon>
        <taxon>Gymnopus</taxon>
    </lineage>
</organism>
<feature type="chain" id="PRO_5025463453" description="Hydrophobin" evidence="2">
    <location>
        <begin position="17"/>
        <end position="61"/>
    </location>
</feature>
<evidence type="ECO:0000313" key="3">
    <source>
        <dbReference type="EMBL" id="KAE9390722.1"/>
    </source>
</evidence>
<reference evidence="3" key="1">
    <citation type="journal article" date="2019" name="Environ. Microbiol.">
        <title>Fungal ecological strategies reflected in gene transcription - a case study of two litter decomposers.</title>
        <authorList>
            <person name="Barbi F."/>
            <person name="Kohler A."/>
            <person name="Barry K."/>
            <person name="Baskaran P."/>
            <person name="Daum C."/>
            <person name="Fauchery L."/>
            <person name="Ihrmark K."/>
            <person name="Kuo A."/>
            <person name="LaButti K."/>
            <person name="Lipzen A."/>
            <person name="Morin E."/>
            <person name="Grigoriev I.V."/>
            <person name="Henrissat B."/>
            <person name="Lindahl B."/>
            <person name="Martin F."/>
        </authorList>
    </citation>
    <scope>NUCLEOTIDE SEQUENCE</scope>
    <source>
        <strain evidence="3">JB14</strain>
    </source>
</reference>
<keyword evidence="2" id="KW-0732">Signal</keyword>
<proteinExistence type="predicted"/>
<dbReference type="Proteomes" id="UP000799118">
    <property type="component" value="Unassembled WGS sequence"/>
</dbReference>
<evidence type="ECO:0000256" key="2">
    <source>
        <dbReference type="SAM" id="SignalP"/>
    </source>
</evidence>
<feature type="signal peptide" evidence="2">
    <location>
        <begin position="1"/>
        <end position="16"/>
    </location>
</feature>
<keyword evidence="4" id="KW-1185">Reference proteome</keyword>
<evidence type="ECO:0000256" key="1">
    <source>
        <dbReference type="SAM" id="MobiDB-lite"/>
    </source>
</evidence>